<sequence>MLENLILFPLLSDNLHESSESFDIFDAGPMNRIMKRLLWLLVVNFGWIVPSISQNRMVLTGIRGTIIAHQPASTHQYIGSPSIAILPNGDYVASHDLFGPTSSEFVQAMTHVYRSSDNGKTWRRVSEIRGAFWSSLFVNRGALYLLGPDRHHGTVLIRRSDDGGDTWTHPTGTEDGLLLKGMFHCAPMPVIEHNGRLWRGMETAHGPILEWGKRYGAMMMSAPVDANLLKASSWTTSNSLPYDSTYLNGNFTGWLEGNAVVTPDGGIVDILRVDDRTTHEEKAAMVRISADGKVASFDPATGFVPFPGGSKKFAIRFDDKSGRYWTLSNSIPDVFRKQYPKRNAASFRNTLALMSSDDLLNWQIHELVLQHPDVINHGFQYVDWLIEGEDMIVVSRTAYDDGKEAANNNHDANFLTFHRIEGFREKVQQTL</sequence>
<dbReference type="InterPro" id="IPR036278">
    <property type="entry name" value="Sialidase_sf"/>
</dbReference>
<name>A0A1I3RQ72_9SPHI</name>
<evidence type="ECO:0008006" key="3">
    <source>
        <dbReference type="Google" id="ProtNLM"/>
    </source>
</evidence>
<dbReference type="AlphaFoldDB" id="A0A1I3RQ72"/>
<evidence type="ECO:0000313" key="1">
    <source>
        <dbReference type="EMBL" id="SFJ48418.1"/>
    </source>
</evidence>
<organism evidence="1 2">
    <name type="scientific">Parapedobacter indicus</name>
    <dbReference type="NCBI Taxonomy" id="1477437"/>
    <lineage>
        <taxon>Bacteria</taxon>
        <taxon>Pseudomonadati</taxon>
        <taxon>Bacteroidota</taxon>
        <taxon>Sphingobacteriia</taxon>
        <taxon>Sphingobacteriales</taxon>
        <taxon>Sphingobacteriaceae</taxon>
        <taxon>Parapedobacter</taxon>
    </lineage>
</organism>
<dbReference type="Gene3D" id="2.120.10.10">
    <property type="match status" value="1"/>
</dbReference>
<dbReference type="SUPFAM" id="SSF50939">
    <property type="entry name" value="Sialidases"/>
    <property type="match status" value="1"/>
</dbReference>
<reference evidence="1 2" key="1">
    <citation type="submission" date="2016-10" db="EMBL/GenBank/DDBJ databases">
        <authorList>
            <person name="de Groot N.N."/>
        </authorList>
    </citation>
    <scope>NUCLEOTIDE SEQUENCE [LARGE SCALE GENOMIC DNA]</scope>
    <source>
        <strain evidence="1 2">RK1</strain>
    </source>
</reference>
<evidence type="ECO:0000313" key="2">
    <source>
        <dbReference type="Proteomes" id="UP000198670"/>
    </source>
</evidence>
<dbReference type="EMBL" id="FOQO01000010">
    <property type="protein sequence ID" value="SFJ48418.1"/>
    <property type="molecule type" value="Genomic_DNA"/>
</dbReference>
<dbReference type="CDD" id="cd15482">
    <property type="entry name" value="Sialidase_non-viral"/>
    <property type="match status" value="1"/>
</dbReference>
<keyword evidence="2" id="KW-1185">Reference proteome</keyword>
<accession>A0A1I3RQ72</accession>
<proteinExistence type="predicted"/>
<dbReference type="Proteomes" id="UP000198670">
    <property type="component" value="Unassembled WGS sequence"/>
</dbReference>
<protein>
    <recommendedName>
        <fullName evidence="3">BNR repeat-like domain-containing protein</fullName>
    </recommendedName>
</protein>
<dbReference type="STRING" id="1477437.SAMN05444682_11086"/>
<gene>
    <name evidence="1" type="ORF">SAMN05444682_11086</name>
</gene>